<organism evidence="2 3">
    <name type="scientific">Coprinellus micaceus</name>
    <name type="common">Glistening ink-cap mushroom</name>
    <name type="synonym">Coprinus micaceus</name>
    <dbReference type="NCBI Taxonomy" id="71717"/>
    <lineage>
        <taxon>Eukaryota</taxon>
        <taxon>Fungi</taxon>
        <taxon>Dikarya</taxon>
        <taxon>Basidiomycota</taxon>
        <taxon>Agaricomycotina</taxon>
        <taxon>Agaricomycetes</taxon>
        <taxon>Agaricomycetidae</taxon>
        <taxon>Agaricales</taxon>
        <taxon>Agaricineae</taxon>
        <taxon>Psathyrellaceae</taxon>
        <taxon>Coprinellus</taxon>
    </lineage>
</organism>
<proteinExistence type="predicted"/>
<feature type="signal peptide" evidence="1">
    <location>
        <begin position="1"/>
        <end position="15"/>
    </location>
</feature>
<sequence length="88" mass="10211">MLWWWWCVVRRVAEANRPRRVVQGDRELGMAKRGTWELLTEPKCAGSRKRPSGLTIPTRVMRQRSTVDPRGCCQGILVERPYRSCGLV</sequence>
<evidence type="ECO:0000313" key="3">
    <source>
        <dbReference type="Proteomes" id="UP000298030"/>
    </source>
</evidence>
<keyword evidence="3" id="KW-1185">Reference proteome</keyword>
<dbReference type="AlphaFoldDB" id="A0A4Y7TSK9"/>
<evidence type="ECO:0000313" key="2">
    <source>
        <dbReference type="EMBL" id="TEB36914.1"/>
    </source>
</evidence>
<feature type="chain" id="PRO_5021251599" description="Secreted protein" evidence="1">
    <location>
        <begin position="16"/>
        <end position="88"/>
    </location>
</feature>
<protein>
    <recommendedName>
        <fullName evidence="4">Secreted protein</fullName>
    </recommendedName>
</protein>
<comment type="caution">
    <text evidence="2">The sequence shown here is derived from an EMBL/GenBank/DDBJ whole genome shotgun (WGS) entry which is preliminary data.</text>
</comment>
<gene>
    <name evidence="2" type="ORF">FA13DRAFT_1090831</name>
</gene>
<accession>A0A4Y7TSK9</accession>
<reference evidence="2 3" key="1">
    <citation type="journal article" date="2019" name="Nat. Ecol. Evol.">
        <title>Megaphylogeny resolves global patterns of mushroom evolution.</title>
        <authorList>
            <person name="Varga T."/>
            <person name="Krizsan K."/>
            <person name="Foldi C."/>
            <person name="Dima B."/>
            <person name="Sanchez-Garcia M."/>
            <person name="Sanchez-Ramirez S."/>
            <person name="Szollosi G.J."/>
            <person name="Szarkandi J.G."/>
            <person name="Papp V."/>
            <person name="Albert L."/>
            <person name="Andreopoulos W."/>
            <person name="Angelini C."/>
            <person name="Antonin V."/>
            <person name="Barry K.W."/>
            <person name="Bougher N.L."/>
            <person name="Buchanan P."/>
            <person name="Buyck B."/>
            <person name="Bense V."/>
            <person name="Catcheside P."/>
            <person name="Chovatia M."/>
            <person name="Cooper J."/>
            <person name="Damon W."/>
            <person name="Desjardin D."/>
            <person name="Finy P."/>
            <person name="Geml J."/>
            <person name="Haridas S."/>
            <person name="Hughes K."/>
            <person name="Justo A."/>
            <person name="Karasinski D."/>
            <person name="Kautmanova I."/>
            <person name="Kiss B."/>
            <person name="Kocsube S."/>
            <person name="Kotiranta H."/>
            <person name="LaButti K.M."/>
            <person name="Lechner B.E."/>
            <person name="Liimatainen K."/>
            <person name="Lipzen A."/>
            <person name="Lukacs Z."/>
            <person name="Mihaltcheva S."/>
            <person name="Morgado L.N."/>
            <person name="Niskanen T."/>
            <person name="Noordeloos M.E."/>
            <person name="Ohm R.A."/>
            <person name="Ortiz-Santana B."/>
            <person name="Ovrebo C."/>
            <person name="Racz N."/>
            <person name="Riley R."/>
            <person name="Savchenko A."/>
            <person name="Shiryaev A."/>
            <person name="Soop K."/>
            <person name="Spirin V."/>
            <person name="Szebenyi C."/>
            <person name="Tomsovsky M."/>
            <person name="Tulloss R.E."/>
            <person name="Uehling J."/>
            <person name="Grigoriev I.V."/>
            <person name="Vagvolgyi C."/>
            <person name="Papp T."/>
            <person name="Martin F.M."/>
            <person name="Miettinen O."/>
            <person name="Hibbett D.S."/>
            <person name="Nagy L.G."/>
        </authorList>
    </citation>
    <scope>NUCLEOTIDE SEQUENCE [LARGE SCALE GENOMIC DNA]</scope>
    <source>
        <strain evidence="2 3">FP101781</strain>
    </source>
</reference>
<evidence type="ECO:0000256" key="1">
    <source>
        <dbReference type="SAM" id="SignalP"/>
    </source>
</evidence>
<name>A0A4Y7TSK9_COPMI</name>
<dbReference type="EMBL" id="QPFP01000005">
    <property type="protein sequence ID" value="TEB36914.1"/>
    <property type="molecule type" value="Genomic_DNA"/>
</dbReference>
<evidence type="ECO:0008006" key="4">
    <source>
        <dbReference type="Google" id="ProtNLM"/>
    </source>
</evidence>
<dbReference type="Proteomes" id="UP000298030">
    <property type="component" value="Unassembled WGS sequence"/>
</dbReference>
<keyword evidence="1" id="KW-0732">Signal</keyword>